<evidence type="ECO:0000313" key="2">
    <source>
        <dbReference type="Proteomes" id="UP000051386"/>
    </source>
</evidence>
<name>A0A0R0DFP7_9GAMM</name>
<sequence>MRVQGPLPDGSDPAQYELLLYRGEDRFGAMGLSGGSNRLAQENGKREWIDTIDMSHAVTLKHVLKFKKDLHSDEDDLSFLRRFSLAVLHTITEGSRRLDDMCVIIFTSQAALNEIGISPSDQALLPGGDTPILAELFIPGRPDGPRPDTAGR</sequence>
<organism evidence="1 2">
    <name type="scientific">Stenotrophomonas chelatiphaga</name>
    <dbReference type="NCBI Taxonomy" id="517011"/>
    <lineage>
        <taxon>Bacteria</taxon>
        <taxon>Pseudomonadati</taxon>
        <taxon>Pseudomonadota</taxon>
        <taxon>Gammaproteobacteria</taxon>
        <taxon>Lysobacterales</taxon>
        <taxon>Lysobacteraceae</taxon>
        <taxon>Stenotrophomonas</taxon>
    </lineage>
</organism>
<dbReference type="EMBL" id="LDJK01000011">
    <property type="protein sequence ID" value="KRG76120.1"/>
    <property type="molecule type" value="Genomic_DNA"/>
</dbReference>
<dbReference type="AlphaFoldDB" id="A0A0R0DFP7"/>
<accession>A0A0R0DFP7</accession>
<gene>
    <name evidence="1" type="ORF">ABB28_04070</name>
</gene>
<reference evidence="1 2" key="1">
    <citation type="submission" date="2015-05" db="EMBL/GenBank/DDBJ databases">
        <title>Genome sequencing and analysis of members of genus Stenotrophomonas.</title>
        <authorList>
            <person name="Patil P.P."/>
            <person name="Midha S."/>
            <person name="Patil P.B."/>
        </authorList>
    </citation>
    <scope>NUCLEOTIDE SEQUENCE [LARGE SCALE GENOMIC DNA]</scope>
    <source>
        <strain evidence="1 2">DSM 21508</strain>
    </source>
</reference>
<protein>
    <submittedName>
        <fullName evidence="1">Uncharacterized protein</fullName>
    </submittedName>
</protein>
<dbReference type="PATRIC" id="fig|517011.3.peg.192"/>
<comment type="caution">
    <text evidence="1">The sequence shown here is derived from an EMBL/GenBank/DDBJ whole genome shotgun (WGS) entry which is preliminary data.</text>
</comment>
<proteinExistence type="predicted"/>
<keyword evidence="2" id="KW-1185">Reference proteome</keyword>
<dbReference type="Proteomes" id="UP000051386">
    <property type="component" value="Unassembled WGS sequence"/>
</dbReference>
<evidence type="ECO:0000313" key="1">
    <source>
        <dbReference type="EMBL" id="KRG76120.1"/>
    </source>
</evidence>